<dbReference type="VEuPathDB" id="FungiDB:MYCFIDRAFT_211929"/>
<reference evidence="1 2" key="1">
    <citation type="journal article" date="2012" name="PLoS Pathog.">
        <title>Diverse lifestyles and strategies of plant pathogenesis encoded in the genomes of eighteen Dothideomycetes fungi.</title>
        <authorList>
            <person name="Ohm R.A."/>
            <person name="Feau N."/>
            <person name="Henrissat B."/>
            <person name="Schoch C.L."/>
            <person name="Horwitz B.A."/>
            <person name="Barry K.W."/>
            <person name="Condon B.J."/>
            <person name="Copeland A.C."/>
            <person name="Dhillon B."/>
            <person name="Glaser F."/>
            <person name="Hesse C.N."/>
            <person name="Kosti I."/>
            <person name="LaButti K."/>
            <person name="Lindquist E.A."/>
            <person name="Lucas S."/>
            <person name="Salamov A.A."/>
            <person name="Bradshaw R.E."/>
            <person name="Ciuffetti L."/>
            <person name="Hamelin R.C."/>
            <person name="Kema G.H.J."/>
            <person name="Lawrence C."/>
            <person name="Scott J.A."/>
            <person name="Spatafora J.W."/>
            <person name="Turgeon B.G."/>
            <person name="de Wit P.J.G.M."/>
            <person name="Zhong S."/>
            <person name="Goodwin S.B."/>
            <person name="Grigoriev I.V."/>
        </authorList>
    </citation>
    <scope>NUCLEOTIDE SEQUENCE [LARGE SCALE GENOMIC DNA]</scope>
    <source>
        <strain evidence="1 2">CIRAD86</strain>
    </source>
</reference>
<name>M3A5T8_PSEFD</name>
<organism evidence="1 2">
    <name type="scientific">Pseudocercospora fijiensis (strain CIRAD86)</name>
    <name type="common">Black leaf streak disease fungus</name>
    <name type="synonym">Mycosphaerella fijiensis</name>
    <dbReference type="NCBI Taxonomy" id="383855"/>
    <lineage>
        <taxon>Eukaryota</taxon>
        <taxon>Fungi</taxon>
        <taxon>Dikarya</taxon>
        <taxon>Ascomycota</taxon>
        <taxon>Pezizomycotina</taxon>
        <taxon>Dothideomycetes</taxon>
        <taxon>Dothideomycetidae</taxon>
        <taxon>Mycosphaerellales</taxon>
        <taxon>Mycosphaerellaceae</taxon>
        <taxon>Pseudocercospora</taxon>
    </lineage>
</organism>
<evidence type="ECO:0000313" key="2">
    <source>
        <dbReference type="Proteomes" id="UP000016932"/>
    </source>
</evidence>
<dbReference type="Proteomes" id="UP000016932">
    <property type="component" value="Unassembled WGS sequence"/>
</dbReference>
<dbReference type="GeneID" id="19337554"/>
<dbReference type="KEGG" id="pfj:MYCFIDRAFT_211929"/>
<dbReference type="OrthoDB" id="1746739at2759"/>
<gene>
    <name evidence="1" type="ORF">MYCFIDRAFT_211929</name>
</gene>
<evidence type="ECO:0000313" key="1">
    <source>
        <dbReference type="EMBL" id="EME79991.1"/>
    </source>
</evidence>
<dbReference type="AlphaFoldDB" id="M3A5T8"/>
<sequence length="79" mass="9323">MLGRDEGGTRHWTMRRFRKGLCDECDGREKKLGPSPRCSRQEEMRNQHEHEHAIHVTTTAVMAGTFFFDCIQKRRQSVF</sequence>
<dbReference type="EMBL" id="KB446561">
    <property type="protein sequence ID" value="EME79991.1"/>
    <property type="molecule type" value="Genomic_DNA"/>
</dbReference>
<keyword evidence="2" id="KW-1185">Reference proteome</keyword>
<dbReference type="RefSeq" id="XP_007929070.1">
    <property type="nucleotide sequence ID" value="XM_007930879.1"/>
</dbReference>
<protein>
    <submittedName>
        <fullName evidence="1">Uncharacterized protein</fullName>
    </submittedName>
</protein>
<proteinExistence type="predicted"/>
<accession>M3A5T8</accession>
<dbReference type="HOGENOM" id="CLU_2607023_0_0_1"/>